<dbReference type="EMBL" id="BLAH01000047">
    <property type="protein sequence ID" value="GES36154.1"/>
    <property type="molecule type" value="Genomic_DNA"/>
</dbReference>
<dbReference type="Proteomes" id="UP000325466">
    <property type="component" value="Unassembled WGS sequence"/>
</dbReference>
<reference evidence="1 2" key="1">
    <citation type="journal article" date="2018" name="Biodegradation">
        <title>1,4-Dioxane degradation characteristics of Rhodococcus aetherivorans JCM 14343.</title>
        <authorList>
            <person name="Inoue D."/>
            <person name="Tsunoda T."/>
            <person name="Yamamoto N."/>
            <person name="Ike M."/>
            <person name="Sei K."/>
        </authorList>
    </citation>
    <scope>NUCLEOTIDE SEQUENCE [LARGE SCALE GENOMIC DNA]</scope>
    <source>
        <strain evidence="1 2">JCM 14343</strain>
    </source>
</reference>
<keyword evidence="2" id="KW-1185">Reference proteome</keyword>
<evidence type="ECO:0000313" key="1">
    <source>
        <dbReference type="EMBL" id="GES36154.1"/>
    </source>
</evidence>
<protein>
    <submittedName>
        <fullName evidence="1">Uncharacterized protein</fullName>
    </submittedName>
</protein>
<proteinExistence type="predicted"/>
<sequence length="287" mass="29998">MRCDHERVPDIALPSDASALASAAFGARPGLFPLPLAGDPVASWHRAVALGGQGRYSAARAELTRLRRATGPGGALASLATSTEASLLRQLGRHREASVLDGRAVAALAGAPADCPWAVEAHCDALTGLAADALGCGRLRLAARLLDRCAARLDEAGGVHPEAFRRQRVRLHWVTAETALASGDFATARRHSAAAAAGAERSGSVRHLIKSDLLQAASWTGESDPTPARDLCLDVLDRSTAHGLVPLRWAASMLWDGLGGGDAARRVRDESAALIVRRGGRFATIRA</sequence>
<organism evidence="1 2">
    <name type="scientific">Rhodococcus aetherivorans</name>
    <dbReference type="NCBI Taxonomy" id="191292"/>
    <lineage>
        <taxon>Bacteria</taxon>
        <taxon>Bacillati</taxon>
        <taxon>Actinomycetota</taxon>
        <taxon>Actinomycetes</taxon>
        <taxon>Mycobacteriales</taxon>
        <taxon>Nocardiaceae</taxon>
        <taxon>Rhodococcus</taxon>
    </lineage>
</organism>
<evidence type="ECO:0000313" key="2">
    <source>
        <dbReference type="Proteomes" id="UP000325466"/>
    </source>
</evidence>
<name>A0ABQ0YHZ5_9NOCA</name>
<comment type="caution">
    <text evidence="1">The sequence shown here is derived from an EMBL/GenBank/DDBJ whole genome shotgun (WGS) entry which is preliminary data.</text>
</comment>
<accession>A0ABQ0YHZ5</accession>
<gene>
    <name evidence="1" type="ORF">RAJCM14343_1403</name>
</gene>